<evidence type="ECO:0000313" key="3">
    <source>
        <dbReference type="Proteomes" id="UP001162800"/>
    </source>
</evidence>
<name>A0ABY6GC34_9BURK</name>
<dbReference type="Gene3D" id="3.40.190.150">
    <property type="entry name" value="Bordetella uptake gene, domain 1"/>
    <property type="match status" value="1"/>
</dbReference>
<sequence>MPLHRRDFLAYAGAATLALPAAAQTPPWPARPITLVVPFPAGGTVDWIGRAIAHEMQGRLKSSVIVENRPGATGTIGFAAVARAPADGYTLVIGPPGPFAVVPHLFTKKLAFDPAKDFDLLTVAVQIANVLVVPANAPFDTVGALIAHGKAHPGKLTFANSGSGASDHLAAALFLERTGIQGLHVPYKGGAPAINDLLGAQVDASFQNINAVLPHITSGKLKALGQTGRVRSPVLPQVPTMAEAGVPDMEIQSWQGVAAPRGLAPAVRRQLLEVLQQSLHAPAMAQKLAALGMEVVASSPEDFAARRQAESGRWQQVIQRAGITME</sequence>
<organism evidence="2 3">
    <name type="scientific">Comamonas endophytica</name>
    <dbReference type="NCBI Taxonomy" id="2949090"/>
    <lineage>
        <taxon>Bacteria</taxon>
        <taxon>Pseudomonadati</taxon>
        <taxon>Pseudomonadota</taxon>
        <taxon>Betaproteobacteria</taxon>
        <taxon>Burkholderiales</taxon>
        <taxon>Comamonadaceae</taxon>
        <taxon>Comamonas</taxon>
    </lineage>
</organism>
<protein>
    <submittedName>
        <fullName evidence="2">Tripartite tricarboxylate transporter substrate binding protein</fullName>
    </submittedName>
</protein>
<dbReference type="RefSeq" id="WP_231044449.1">
    <property type="nucleotide sequence ID" value="NZ_CP106881.1"/>
</dbReference>
<dbReference type="CDD" id="cd07012">
    <property type="entry name" value="PBP2_Bug_TTT"/>
    <property type="match status" value="1"/>
</dbReference>
<dbReference type="InterPro" id="IPR006311">
    <property type="entry name" value="TAT_signal"/>
</dbReference>
<dbReference type="EMBL" id="CP106881">
    <property type="protein sequence ID" value="UYG52024.1"/>
    <property type="molecule type" value="Genomic_DNA"/>
</dbReference>
<dbReference type="PANTHER" id="PTHR42928:SF5">
    <property type="entry name" value="BLR1237 PROTEIN"/>
    <property type="match status" value="1"/>
</dbReference>
<dbReference type="Gene3D" id="3.40.190.10">
    <property type="entry name" value="Periplasmic binding protein-like II"/>
    <property type="match status" value="1"/>
</dbReference>
<reference evidence="2" key="1">
    <citation type="submission" date="2022-09" db="EMBL/GenBank/DDBJ databases">
        <title>The complete genome of Acidovorax sp. 5MLIR.</title>
        <authorList>
            <person name="Liu L."/>
            <person name="Yue J."/>
            <person name="Yang F."/>
            <person name="Yuan J."/>
            <person name="Li L."/>
        </authorList>
    </citation>
    <scope>NUCLEOTIDE SEQUENCE</scope>
    <source>
        <strain evidence="2">5MLIR</strain>
    </source>
</reference>
<dbReference type="InterPro" id="IPR042100">
    <property type="entry name" value="Bug_dom1"/>
</dbReference>
<dbReference type="Pfam" id="PF03401">
    <property type="entry name" value="TctC"/>
    <property type="match status" value="1"/>
</dbReference>
<dbReference type="InterPro" id="IPR019546">
    <property type="entry name" value="TAT_signal_bac_arc"/>
</dbReference>
<dbReference type="PIRSF" id="PIRSF017082">
    <property type="entry name" value="YflP"/>
    <property type="match status" value="1"/>
</dbReference>
<dbReference type="NCBIfam" id="TIGR01409">
    <property type="entry name" value="TAT_signal_seq"/>
    <property type="match status" value="1"/>
</dbReference>
<gene>
    <name evidence="2" type="ORF">M9799_01900</name>
</gene>
<dbReference type="SUPFAM" id="SSF53850">
    <property type="entry name" value="Periplasmic binding protein-like II"/>
    <property type="match status" value="1"/>
</dbReference>
<dbReference type="InterPro" id="IPR005064">
    <property type="entry name" value="BUG"/>
</dbReference>
<comment type="similarity">
    <text evidence="1">Belongs to the UPF0065 (bug) family.</text>
</comment>
<evidence type="ECO:0000256" key="1">
    <source>
        <dbReference type="ARBA" id="ARBA00006987"/>
    </source>
</evidence>
<dbReference type="PROSITE" id="PS51318">
    <property type="entry name" value="TAT"/>
    <property type="match status" value="1"/>
</dbReference>
<dbReference type="Proteomes" id="UP001162800">
    <property type="component" value="Chromosome"/>
</dbReference>
<keyword evidence="3" id="KW-1185">Reference proteome</keyword>
<accession>A0ABY6GC34</accession>
<proteinExistence type="inferred from homology"/>
<dbReference type="PANTHER" id="PTHR42928">
    <property type="entry name" value="TRICARBOXYLATE-BINDING PROTEIN"/>
    <property type="match status" value="1"/>
</dbReference>
<evidence type="ECO:0000313" key="2">
    <source>
        <dbReference type="EMBL" id="UYG52024.1"/>
    </source>
</evidence>